<evidence type="ECO:0000256" key="5">
    <source>
        <dbReference type="ARBA" id="ARBA00023180"/>
    </source>
</evidence>
<reference evidence="9" key="1">
    <citation type="journal article" date="2018" name="Nat. Microbiol.">
        <title>Leveraging single-cell genomics to expand the fungal tree of life.</title>
        <authorList>
            <person name="Ahrendt S.R."/>
            <person name="Quandt C.A."/>
            <person name="Ciobanu D."/>
            <person name="Clum A."/>
            <person name="Salamov A."/>
            <person name="Andreopoulos B."/>
            <person name="Cheng J.F."/>
            <person name="Woyke T."/>
            <person name="Pelin A."/>
            <person name="Henrissat B."/>
            <person name="Reynolds N.K."/>
            <person name="Benny G.L."/>
            <person name="Smith M.E."/>
            <person name="James T.Y."/>
            <person name="Grigoriev I.V."/>
        </authorList>
    </citation>
    <scope>NUCLEOTIDE SEQUENCE [LARGE SCALE GENOMIC DNA]</scope>
    <source>
        <strain evidence="9">Baker2002</strain>
    </source>
</reference>
<evidence type="ECO:0000256" key="6">
    <source>
        <dbReference type="RuleBase" id="RU361209"/>
    </source>
</evidence>
<evidence type="ECO:0000259" key="7">
    <source>
        <dbReference type="SMART" id="SM00768"/>
    </source>
</evidence>
<keyword evidence="9" id="KW-1185">Reference proteome</keyword>
<dbReference type="EMBL" id="ML004479">
    <property type="protein sequence ID" value="RKP29632.1"/>
    <property type="molecule type" value="Genomic_DNA"/>
</dbReference>
<dbReference type="OrthoDB" id="421038at2759"/>
<dbReference type="EC" id="2.4.1.-" evidence="6"/>
<keyword evidence="5" id="KW-0325">Glycoprotein</keyword>
<evidence type="ECO:0000313" key="8">
    <source>
        <dbReference type="EMBL" id="RKP29632.1"/>
    </source>
</evidence>
<comment type="similarity">
    <text evidence="2 6">Belongs to the glycosyl hydrolase 72 family.</text>
</comment>
<dbReference type="SMART" id="SM00768">
    <property type="entry name" value="X8"/>
    <property type="match status" value="1"/>
</dbReference>
<dbReference type="GO" id="GO:0098552">
    <property type="term" value="C:side of membrane"/>
    <property type="evidence" value="ECO:0007669"/>
    <property type="project" value="UniProtKB-KW"/>
</dbReference>
<protein>
    <recommendedName>
        <fullName evidence="6">1,3-beta-glucanosyltransferase</fullName>
        <ecNumber evidence="6">2.4.1.-</ecNumber>
    </recommendedName>
</protein>
<dbReference type="InterPro" id="IPR012946">
    <property type="entry name" value="X8"/>
</dbReference>
<dbReference type="PANTHER" id="PTHR31468">
    <property type="entry name" value="1,3-BETA-GLUCANOSYLTRANSFERASE GAS1"/>
    <property type="match status" value="1"/>
</dbReference>
<dbReference type="Gene3D" id="1.20.58.1040">
    <property type="match status" value="1"/>
</dbReference>
<evidence type="ECO:0000256" key="2">
    <source>
        <dbReference type="ARBA" id="ARBA00007528"/>
    </source>
</evidence>
<dbReference type="GO" id="GO:0071970">
    <property type="term" value="P:fungal-type cell wall (1-&gt;3)-beta-D-glucan biosynthetic process"/>
    <property type="evidence" value="ECO:0007669"/>
    <property type="project" value="TreeGrafter"/>
</dbReference>
<keyword evidence="3 6" id="KW-0336">GPI-anchor</keyword>
<evidence type="ECO:0000256" key="3">
    <source>
        <dbReference type="ARBA" id="ARBA00022622"/>
    </source>
</evidence>
<dbReference type="Proteomes" id="UP000268321">
    <property type="component" value="Unassembled WGS sequence"/>
</dbReference>
<dbReference type="SUPFAM" id="SSF51445">
    <property type="entry name" value="(Trans)glycosidases"/>
    <property type="match status" value="1"/>
</dbReference>
<keyword evidence="4" id="KW-0732">Signal</keyword>
<dbReference type="Gene3D" id="3.20.20.80">
    <property type="entry name" value="Glycosidases"/>
    <property type="match status" value="1"/>
</dbReference>
<dbReference type="Pfam" id="PF07983">
    <property type="entry name" value="X8"/>
    <property type="match status" value="1"/>
</dbReference>
<sequence>MASVIVDLGGRGNKFFNSDKTQFFIKGVAYQRPLQQGAEPSGFVDSLALPALCLKDLELFKDLGINCVRVYHIEPTANHDACMDAFGRHGIYVFVDLPEPNMTIDRSNPAWDTELLERMHGYTNVIGFIAGNEVVNGYDNTNAAAFVKAAIRDIKKHIRQKGYRKIPVGYTSTDDSVTRLDSAQYFVCTDNSTRDSVADFYGINMFEWCGFSSYRTSGYRERTMQFNKMPVPVFLSEYGCNTVTPRPFTEIEALFGPVMSHVWSGGIVYEFFQKENNFGLVEEKPNGHLNKLDDFNTVRLRLMENSPQGALQIQAPSEPQFDVLCPPVSMNWQAQAILPPTPDEVKCECLQTTLSCILTPYQDVDEHSFLDELCSKTDCADIMSNATSGEYGKYSGCGLRQKTSYVLNKYWLENNREPDLCDFQKRAVLITSTASDGRTCREALGTIDFFGQPFPSAKKPAESVGKASKEALLPKTHSNEGVKAPFFQAIWVPLLLLAYLYLTV</sequence>
<dbReference type="GO" id="GO:0005886">
    <property type="term" value="C:plasma membrane"/>
    <property type="evidence" value="ECO:0007669"/>
    <property type="project" value="UniProtKB-SubCell"/>
</dbReference>
<comment type="function">
    <text evidence="6">Splits internally a 1,3-beta-glucan molecule and transfers the newly generated reducing end (the donor) to the non-reducing end of another 1,3-beta-glucan molecule (the acceptor) forming a 1,3-beta linkage, resulting in the elongation of 1,3-beta-glucan chains in the cell wall.</text>
</comment>
<dbReference type="InterPro" id="IPR017853">
    <property type="entry name" value="GH"/>
</dbReference>
<comment type="subcellular location">
    <subcellularLocation>
        <location evidence="6">Cell membrane</location>
        <topology evidence="6">Lipid-anchor</topology>
        <topology evidence="6">GPI-anchor</topology>
    </subcellularLocation>
    <subcellularLocation>
        <location evidence="1">Membrane</location>
        <topology evidence="1">Lipid-anchor</topology>
        <topology evidence="1">GPI-anchor</topology>
    </subcellularLocation>
</comment>
<proteinExistence type="inferred from homology"/>
<dbReference type="InterPro" id="IPR004886">
    <property type="entry name" value="Glucanosyltransferase"/>
</dbReference>
<keyword evidence="6" id="KW-0472">Membrane</keyword>
<dbReference type="GO" id="GO:0042124">
    <property type="term" value="F:1,3-beta-glucanosyltransferase activity"/>
    <property type="evidence" value="ECO:0007669"/>
    <property type="project" value="TreeGrafter"/>
</dbReference>
<keyword evidence="6" id="KW-0808">Transferase</keyword>
<dbReference type="AlphaFoldDB" id="A0A4P9ZBC8"/>
<organism evidence="8 9">
    <name type="scientific">Metschnikowia bicuspidata</name>
    <dbReference type="NCBI Taxonomy" id="27322"/>
    <lineage>
        <taxon>Eukaryota</taxon>
        <taxon>Fungi</taxon>
        <taxon>Dikarya</taxon>
        <taxon>Ascomycota</taxon>
        <taxon>Saccharomycotina</taxon>
        <taxon>Pichiomycetes</taxon>
        <taxon>Metschnikowiaceae</taxon>
        <taxon>Metschnikowia</taxon>
    </lineage>
</organism>
<dbReference type="Pfam" id="PF03198">
    <property type="entry name" value="Glyco_hydro_72"/>
    <property type="match status" value="1"/>
</dbReference>
<evidence type="ECO:0000256" key="4">
    <source>
        <dbReference type="ARBA" id="ARBA00022729"/>
    </source>
</evidence>
<accession>A0A4P9ZBC8</accession>
<gene>
    <name evidence="8" type="ORF">METBISCDRAFT_31516</name>
</gene>
<evidence type="ECO:0000256" key="1">
    <source>
        <dbReference type="ARBA" id="ARBA00004589"/>
    </source>
</evidence>
<evidence type="ECO:0000313" key="9">
    <source>
        <dbReference type="Proteomes" id="UP000268321"/>
    </source>
</evidence>
<dbReference type="GO" id="GO:0031505">
    <property type="term" value="P:fungal-type cell wall organization"/>
    <property type="evidence" value="ECO:0007669"/>
    <property type="project" value="TreeGrafter"/>
</dbReference>
<feature type="domain" description="X8" evidence="7">
    <location>
        <begin position="354"/>
        <end position="442"/>
    </location>
</feature>
<dbReference type="PANTHER" id="PTHR31468:SF10">
    <property type="entry name" value="1,3-BETA-GLUCANOSYLTRANSFERASE GAS2"/>
    <property type="match status" value="1"/>
</dbReference>
<name>A0A4P9ZBC8_9ASCO</name>
<keyword evidence="6" id="KW-0449">Lipoprotein</keyword>